<comment type="caution">
    <text evidence="1">The sequence shown here is derived from an EMBL/GenBank/DDBJ whole genome shotgun (WGS) entry which is preliminary data.</text>
</comment>
<keyword evidence="2" id="KW-1185">Reference proteome</keyword>
<dbReference type="Proteomes" id="UP000070328">
    <property type="component" value="Unassembled WGS sequence"/>
</dbReference>
<reference evidence="1 2" key="1">
    <citation type="submission" date="2014-02" db="EMBL/GenBank/DDBJ databases">
        <title>The genome sequence of Colletotrichum simmondsii CBS122122.</title>
        <authorList>
            <person name="Baroncelli R."/>
            <person name="Thon M.R."/>
        </authorList>
    </citation>
    <scope>NUCLEOTIDE SEQUENCE [LARGE SCALE GENOMIC DNA]</scope>
    <source>
        <strain evidence="1 2">CBS122122</strain>
    </source>
</reference>
<proteinExistence type="predicted"/>
<sequence>MEDFTILTTSPSQMHHDQCKVLTKTSPYIQAQNQHHFLPQSSLLEFEIVFALPARAQGTEQPPITPDPVFNLRSMYAVPTWPFSLHPSILQSFQLPPLLSGEKRSPALNLWPSKLQFDYGYSVRMVMRIYVILKTLGVALDDEKGSAVCLLFFLVQTTGAVTDSVA</sequence>
<dbReference type="AlphaFoldDB" id="A0A135TZM4"/>
<dbReference type="EMBL" id="JFBX01000011">
    <property type="protein sequence ID" value="KXH53609.1"/>
    <property type="molecule type" value="Genomic_DNA"/>
</dbReference>
<evidence type="ECO:0000313" key="1">
    <source>
        <dbReference type="EMBL" id="KXH53609.1"/>
    </source>
</evidence>
<protein>
    <submittedName>
        <fullName evidence="1">Uncharacterized protein</fullName>
    </submittedName>
</protein>
<evidence type="ECO:0000313" key="2">
    <source>
        <dbReference type="Proteomes" id="UP000070328"/>
    </source>
</evidence>
<gene>
    <name evidence="1" type="ORF">CSIM01_08879</name>
</gene>
<organism evidence="1 2">
    <name type="scientific">Colletotrichum simmondsii</name>
    <dbReference type="NCBI Taxonomy" id="703756"/>
    <lineage>
        <taxon>Eukaryota</taxon>
        <taxon>Fungi</taxon>
        <taxon>Dikarya</taxon>
        <taxon>Ascomycota</taxon>
        <taxon>Pezizomycotina</taxon>
        <taxon>Sordariomycetes</taxon>
        <taxon>Hypocreomycetidae</taxon>
        <taxon>Glomerellales</taxon>
        <taxon>Glomerellaceae</taxon>
        <taxon>Colletotrichum</taxon>
        <taxon>Colletotrichum acutatum species complex</taxon>
    </lineage>
</organism>
<accession>A0A135TZM4</accession>
<name>A0A135TZM4_9PEZI</name>